<organism evidence="1 2">
    <name type="scientific">Malus baccata</name>
    <name type="common">Siberian crab apple</name>
    <name type="synonym">Pyrus baccata</name>
    <dbReference type="NCBI Taxonomy" id="106549"/>
    <lineage>
        <taxon>Eukaryota</taxon>
        <taxon>Viridiplantae</taxon>
        <taxon>Streptophyta</taxon>
        <taxon>Embryophyta</taxon>
        <taxon>Tracheophyta</taxon>
        <taxon>Spermatophyta</taxon>
        <taxon>Magnoliopsida</taxon>
        <taxon>eudicotyledons</taxon>
        <taxon>Gunneridae</taxon>
        <taxon>Pentapetalae</taxon>
        <taxon>rosids</taxon>
        <taxon>fabids</taxon>
        <taxon>Rosales</taxon>
        <taxon>Rosaceae</taxon>
        <taxon>Amygdaloideae</taxon>
        <taxon>Maleae</taxon>
        <taxon>Malus</taxon>
    </lineage>
</organism>
<dbReference type="EMBL" id="VIEB01000404">
    <property type="protein sequence ID" value="TQD91996.1"/>
    <property type="molecule type" value="Genomic_DNA"/>
</dbReference>
<name>A0A540M010_MALBA</name>
<protein>
    <submittedName>
        <fullName evidence="1">Uncharacterized protein</fullName>
    </submittedName>
</protein>
<evidence type="ECO:0000313" key="1">
    <source>
        <dbReference type="EMBL" id="TQD91996.1"/>
    </source>
</evidence>
<sequence length="71" mass="7886">MDVPVSQHPSIIWKIFWVIKSAVCSVPILVDIYDVTCNVSDDDSDMVDEATRESMDAYNDRPIPASAKIGD</sequence>
<dbReference type="Proteomes" id="UP000315295">
    <property type="component" value="Unassembled WGS sequence"/>
</dbReference>
<gene>
    <name evidence="1" type="ORF">C1H46_022400</name>
</gene>
<proteinExistence type="predicted"/>
<keyword evidence="2" id="KW-1185">Reference proteome</keyword>
<reference evidence="1 2" key="1">
    <citation type="journal article" date="2019" name="G3 (Bethesda)">
        <title>Sequencing of a Wild Apple (Malus baccata) Genome Unravels the Differences Between Cultivated and Wild Apple Species Regarding Disease Resistance and Cold Tolerance.</title>
        <authorList>
            <person name="Chen X."/>
        </authorList>
    </citation>
    <scope>NUCLEOTIDE SEQUENCE [LARGE SCALE GENOMIC DNA]</scope>
    <source>
        <strain evidence="2">cv. Shandingzi</strain>
        <tissue evidence="1">Leaves</tissue>
    </source>
</reference>
<comment type="caution">
    <text evidence="1">The sequence shown here is derived from an EMBL/GenBank/DDBJ whole genome shotgun (WGS) entry which is preliminary data.</text>
</comment>
<evidence type="ECO:0000313" key="2">
    <source>
        <dbReference type="Proteomes" id="UP000315295"/>
    </source>
</evidence>
<accession>A0A540M010</accession>
<dbReference type="AlphaFoldDB" id="A0A540M010"/>